<evidence type="ECO:0000256" key="6">
    <source>
        <dbReference type="ARBA" id="ARBA00022729"/>
    </source>
</evidence>
<dbReference type="Pfam" id="PF23598">
    <property type="entry name" value="LRR_14"/>
    <property type="match status" value="1"/>
</dbReference>
<dbReference type="SMART" id="SM00365">
    <property type="entry name" value="LRR_SD22"/>
    <property type="match status" value="9"/>
</dbReference>
<evidence type="ECO:0000259" key="15">
    <source>
        <dbReference type="Pfam" id="PF23598"/>
    </source>
</evidence>
<dbReference type="FunFam" id="3.80.10.10:FF:000111">
    <property type="entry name" value="LRR receptor-like serine/threonine-protein kinase ERECTA"/>
    <property type="match status" value="1"/>
</dbReference>
<comment type="similarity">
    <text evidence="2">Belongs to the RLP family.</text>
</comment>
<protein>
    <recommendedName>
        <fullName evidence="18">Leucine-rich repeat-containing N-terminal plant-type domain-containing protein</fullName>
    </recommendedName>
</protein>
<dbReference type="SMART" id="SM00369">
    <property type="entry name" value="LRR_TYP"/>
    <property type="match status" value="13"/>
</dbReference>
<dbReference type="Pfam" id="PF12799">
    <property type="entry name" value="LRR_4"/>
    <property type="match status" value="1"/>
</dbReference>
<feature type="domain" description="Leucine-rich repeat-containing N-terminal plant-type" evidence="14">
    <location>
        <begin position="30"/>
        <end position="67"/>
    </location>
</feature>
<dbReference type="FunFam" id="3.80.10.10:FF:001347">
    <property type="entry name" value="LRR receptor-like serine/threonine-protein kinase GSO2"/>
    <property type="match status" value="1"/>
</dbReference>
<dbReference type="PANTHER" id="PTHR48063">
    <property type="entry name" value="LRR RECEPTOR-LIKE KINASE"/>
    <property type="match status" value="1"/>
</dbReference>
<dbReference type="InterPro" id="IPR055414">
    <property type="entry name" value="LRR_R13L4/SHOC2-like"/>
</dbReference>
<evidence type="ECO:0000256" key="12">
    <source>
        <dbReference type="SAM" id="Phobius"/>
    </source>
</evidence>
<evidence type="ECO:0000256" key="7">
    <source>
        <dbReference type="ARBA" id="ARBA00022737"/>
    </source>
</evidence>
<evidence type="ECO:0008006" key="18">
    <source>
        <dbReference type="Google" id="ProtNLM"/>
    </source>
</evidence>
<evidence type="ECO:0000256" key="13">
    <source>
        <dbReference type="SAM" id="SignalP"/>
    </source>
</evidence>
<feature type="chain" id="PRO_5035200494" description="Leucine-rich repeat-containing N-terminal plant-type domain-containing protein" evidence="13">
    <location>
        <begin position="27"/>
        <end position="932"/>
    </location>
</feature>
<dbReference type="Pfam" id="PF08263">
    <property type="entry name" value="LRRNT_2"/>
    <property type="match status" value="1"/>
</dbReference>
<keyword evidence="8 12" id="KW-1133">Transmembrane helix</keyword>
<keyword evidence="3" id="KW-1003">Cell membrane</keyword>
<evidence type="ECO:0000259" key="14">
    <source>
        <dbReference type="Pfam" id="PF08263"/>
    </source>
</evidence>
<evidence type="ECO:0000313" key="17">
    <source>
        <dbReference type="Proteomes" id="UP000734854"/>
    </source>
</evidence>
<evidence type="ECO:0000256" key="10">
    <source>
        <dbReference type="ARBA" id="ARBA00023170"/>
    </source>
</evidence>
<dbReference type="InterPro" id="IPR001611">
    <property type="entry name" value="Leu-rich_rpt"/>
</dbReference>
<keyword evidence="9 12" id="KW-0472">Membrane</keyword>
<proteinExistence type="inferred from homology"/>
<dbReference type="EMBL" id="JACMSC010000014">
    <property type="protein sequence ID" value="KAG6489726.1"/>
    <property type="molecule type" value="Genomic_DNA"/>
</dbReference>
<keyword evidence="10" id="KW-0675">Receptor</keyword>
<gene>
    <name evidence="16" type="ORF">ZIOFF_051003</name>
</gene>
<keyword evidence="17" id="KW-1185">Reference proteome</keyword>
<evidence type="ECO:0000256" key="4">
    <source>
        <dbReference type="ARBA" id="ARBA00022614"/>
    </source>
</evidence>
<keyword evidence="6 13" id="KW-0732">Signal</keyword>
<evidence type="ECO:0000256" key="5">
    <source>
        <dbReference type="ARBA" id="ARBA00022692"/>
    </source>
</evidence>
<organism evidence="16 17">
    <name type="scientific">Zingiber officinale</name>
    <name type="common">Ginger</name>
    <name type="synonym">Amomum zingiber</name>
    <dbReference type="NCBI Taxonomy" id="94328"/>
    <lineage>
        <taxon>Eukaryota</taxon>
        <taxon>Viridiplantae</taxon>
        <taxon>Streptophyta</taxon>
        <taxon>Embryophyta</taxon>
        <taxon>Tracheophyta</taxon>
        <taxon>Spermatophyta</taxon>
        <taxon>Magnoliopsida</taxon>
        <taxon>Liliopsida</taxon>
        <taxon>Zingiberales</taxon>
        <taxon>Zingiberaceae</taxon>
        <taxon>Zingiber</taxon>
    </lineage>
</organism>
<feature type="domain" description="Disease resistance R13L4/SHOC-2-like LRR" evidence="15">
    <location>
        <begin position="147"/>
        <end position="231"/>
    </location>
</feature>
<dbReference type="InterPro" id="IPR003591">
    <property type="entry name" value="Leu-rich_rpt_typical-subtyp"/>
</dbReference>
<reference evidence="16 17" key="1">
    <citation type="submission" date="2020-08" db="EMBL/GenBank/DDBJ databases">
        <title>Plant Genome Project.</title>
        <authorList>
            <person name="Zhang R.-G."/>
        </authorList>
    </citation>
    <scope>NUCLEOTIDE SEQUENCE [LARGE SCALE GENOMIC DNA]</scope>
    <source>
        <tissue evidence="16">Rhizome</tissue>
    </source>
</reference>
<name>A0A8J5FQQ4_ZINOF</name>
<comment type="caution">
    <text evidence="16">The sequence shown here is derived from an EMBL/GenBank/DDBJ whole genome shotgun (WGS) entry which is preliminary data.</text>
</comment>
<evidence type="ECO:0000256" key="9">
    <source>
        <dbReference type="ARBA" id="ARBA00023136"/>
    </source>
</evidence>
<dbReference type="Proteomes" id="UP000734854">
    <property type="component" value="Unassembled WGS sequence"/>
</dbReference>
<feature type="signal peptide" evidence="13">
    <location>
        <begin position="1"/>
        <end position="26"/>
    </location>
</feature>
<dbReference type="InterPro" id="IPR046956">
    <property type="entry name" value="RLP23-like"/>
</dbReference>
<dbReference type="AlphaFoldDB" id="A0A8J5FQQ4"/>
<keyword evidence="7" id="KW-0677">Repeat</keyword>
<evidence type="ECO:0000256" key="8">
    <source>
        <dbReference type="ARBA" id="ARBA00022989"/>
    </source>
</evidence>
<keyword evidence="5 12" id="KW-0812">Transmembrane</keyword>
<evidence type="ECO:0000256" key="1">
    <source>
        <dbReference type="ARBA" id="ARBA00004251"/>
    </source>
</evidence>
<sequence length="932" mass="103604">MATAAILKLLLYLFWISLLFLSGSLQLCIEEERKALLSVRSGFPSVDRVLSPWKGKECCSWNGVGCNSITGHVIKLDFSFRYPLHRGIFSNRSEVHPLLFHLKHLKYLDISGNNLSSHQIPGSIGSLTQLQHLDLSGCWFQGEIPYQLGSLSNLRYLSLSFNEISGQIPASFVHLSNLQFLDLSYNNISGEIPEDIGNLRNIECLFFCYNQIEGVIPRSIGNLTKMLELNLSANRIAGGLPETIGNLTALQKLDLSGNQINGKIPDSMRNLLQLDVLSISQNNISGLIPDALGSLCNLSTINLSYNSITGSVVEFFEQLSRCRINKGLSHDLHDNQFTGLFPSPFERLQRLVFLDLGSNQLSDSVPASLGKLSALMTLSLCSNYLVGDITEAHFANLTNLYYMDISDNNLSVKVSQDWLPPFQAVGIRMGSCNLGPRFPPWVRNQTILNELDISNNGISDAFPDWFWSSCTSNLELDVSQNHMRGMLPRSLECFKDVCKLNLSYNNFEGFIPRMQLSDAYLDFSYNSFSGPIPSSLADNAVYMSLSNNKLNGSIPSSVCTGNFLEGIDLGNNDLSGTLPDCFRYESELMILDVSNNKLSGRIPSTLGFLRRLQSVHLNHNRLSGTIPTTLIQCIALVVIDFSWNELSGDILSWIGPELSSLRVLSLRSNKFTGEIPSKLSLMPSLQILDLAHNLFSGLLPPSFGNFTAMMNNQNNKIPSPLDALDYCTESLIIFAKDSSLNFTTTLSFVKSIDLSYNNLSGMIPKELTNLNGLRYLNLSFNYFSGQIPEKIGLMVQLESLDLSKNNLSGKIPSSISALTFLTVLNLSYNNLVGKIPVGPQLQTFTNLSYIENPELCGEPLEIKCLEDNQTNNDGVTEEGHMLEDGEIWYFSGFAPGFIFGFWGFMGVIMIKKNIRIKYILLIDSIVGWFMQM</sequence>
<dbReference type="GO" id="GO:0005886">
    <property type="term" value="C:plasma membrane"/>
    <property type="evidence" value="ECO:0007669"/>
    <property type="project" value="UniProtKB-SubCell"/>
</dbReference>
<dbReference type="Pfam" id="PF00560">
    <property type="entry name" value="LRR_1"/>
    <property type="match status" value="8"/>
</dbReference>
<evidence type="ECO:0000256" key="11">
    <source>
        <dbReference type="ARBA" id="ARBA00023180"/>
    </source>
</evidence>
<evidence type="ECO:0000256" key="3">
    <source>
        <dbReference type="ARBA" id="ARBA00022475"/>
    </source>
</evidence>
<evidence type="ECO:0000313" key="16">
    <source>
        <dbReference type="EMBL" id="KAG6489726.1"/>
    </source>
</evidence>
<dbReference type="InterPro" id="IPR025875">
    <property type="entry name" value="Leu-rich_rpt_4"/>
</dbReference>
<keyword evidence="4" id="KW-0433">Leucine-rich repeat</keyword>
<keyword evidence="11" id="KW-0325">Glycoprotein</keyword>
<accession>A0A8J5FQQ4</accession>
<dbReference type="PROSITE" id="PS51450">
    <property type="entry name" value="LRR"/>
    <property type="match status" value="1"/>
</dbReference>
<dbReference type="OrthoDB" id="1060944at2759"/>
<dbReference type="InterPro" id="IPR013210">
    <property type="entry name" value="LRR_N_plant-typ"/>
</dbReference>
<feature type="transmembrane region" description="Helical" evidence="12">
    <location>
        <begin position="887"/>
        <end position="910"/>
    </location>
</feature>
<dbReference type="FunFam" id="3.80.10.10:FF:000095">
    <property type="entry name" value="LRR receptor-like serine/threonine-protein kinase GSO1"/>
    <property type="match status" value="2"/>
</dbReference>
<dbReference type="PANTHER" id="PTHR48063:SF112">
    <property type="entry name" value="RECEPTOR LIKE PROTEIN 30-LIKE"/>
    <property type="match status" value="1"/>
</dbReference>
<comment type="subcellular location">
    <subcellularLocation>
        <location evidence="1">Cell membrane</location>
        <topology evidence="1">Single-pass type I membrane protein</topology>
    </subcellularLocation>
</comment>
<evidence type="ECO:0000256" key="2">
    <source>
        <dbReference type="ARBA" id="ARBA00009592"/>
    </source>
</evidence>
<dbReference type="Pfam" id="PF13855">
    <property type="entry name" value="LRR_8"/>
    <property type="match status" value="3"/>
</dbReference>